<dbReference type="RefSeq" id="WP_349426986.1">
    <property type="nucleotide sequence ID" value="NZ_CP151632.1"/>
</dbReference>
<evidence type="ECO:0000313" key="1">
    <source>
        <dbReference type="EMBL" id="WZO36191.1"/>
    </source>
</evidence>
<dbReference type="EMBL" id="CP151632">
    <property type="protein sequence ID" value="WZO36191.1"/>
    <property type="molecule type" value="Genomic_DNA"/>
</dbReference>
<dbReference type="AlphaFoldDB" id="A0AAU6SH08"/>
<reference evidence="1" key="1">
    <citation type="submission" date="2024-04" db="EMBL/GenBank/DDBJ databases">
        <authorList>
            <person name="Roder T."/>
            <person name="Oberhansli S."/>
            <person name="Kreuzer M."/>
        </authorList>
    </citation>
    <scope>NUCLEOTIDE SEQUENCE</scope>
    <source>
        <strain evidence="1">LWS13-1.2</strain>
    </source>
</reference>
<proteinExistence type="predicted"/>
<name>A0AAU6SH08_9MICO</name>
<accession>A0AAU6SH08</accession>
<protein>
    <submittedName>
        <fullName evidence="1">Uncharacterized protein</fullName>
    </submittedName>
</protein>
<sequence length="148" mass="15638">MITEAGMGPIALGMPFSDALTLMPSGTTNDPERCGWLAWWHAPAQDYNVYTAGSGDTSDVGPVNVVASEAWGDPTVAPGPRTASGIGVGSTVDDVRGEYPDAVEVADSIDSSIVHLQVGRMFFTYREDPVIRSVTVTTMDVPPYELCG</sequence>
<organism evidence="1">
    <name type="scientific">Microbacterium sp. LWS13-1.2</name>
    <dbReference type="NCBI Taxonomy" id="3135264"/>
    <lineage>
        <taxon>Bacteria</taxon>
        <taxon>Bacillati</taxon>
        <taxon>Actinomycetota</taxon>
        <taxon>Actinomycetes</taxon>
        <taxon>Micrococcales</taxon>
        <taxon>Microbacteriaceae</taxon>
        <taxon>Microbacterium</taxon>
    </lineage>
</organism>
<gene>
    <name evidence="1" type="ORF">MRBLWS13_003909</name>
</gene>